<evidence type="ECO:0000256" key="1">
    <source>
        <dbReference type="ARBA" id="ARBA00000312"/>
    </source>
</evidence>
<evidence type="ECO:0000256" key="5">
    <source>
        <dbReference type="ARBA" id="ARBA00004692"/>
    </source>
</evidence>
<organism evidence="20 21">
    <name type="scientific">Desulforhabdus amnigena</name>
    <dbReference type="NCBI Taxonomy" id="40218"/>
    <lineage>
        <taxon>Bacteria</taxon>
        <taxon>Pseudomonadati</taxon>
        <taxon>Thermodesulfobacteriota</taxon>
        <taxon>Syntrophobacteria</taxon>
        <taxon>Syntrophobacterales</taxon>
        <taxon>Syntrophobacteraceae</taxon>
        <taxon>Desulforhabdus</taxon>
    </lineage>
</organism>
<keyword evidence="10" id="KW-0169">Cobalamin biosynthesis</keyword>
<evidence type="ECO:0000256" key="15">
    <source>
        <dbReference type="ARBA" id="ARBA00023134"/>
    </source>
</evidence>
<evidence type="ECO:0000256" key="19">
    <source>
        <dbReference type="PIRSR" id="PIRSR006135-2"/>
    </source>
</evidence>
<dbReference type="CDD" id="cd00544">
    <property type="entry name" value="CobU"/>
    <property type="match status" value="1"/>
</dbReference>
<evidence type="ECO:0000313" key="21">
    <source>
        <dbReference type="Proteomes" id="UP001144372"/>
    </source>
</evidence>
<evidence type="ECO:0000256" key="8">
    <source>
        <dbReference type="ARBA" id="ARBA00012016"/>
    </source>
</evidence>
<keyword evidence="15 19" id="KW-0342">GTP-binding</keyword>
<dbReference type="Proteomes" id="UP001144372">
    <property type="component" value="Unassembled WGS sequence"/>
</dbReference>
<feature type="binding site" evidence="19">
    <location>
        <begin position="40"/>
        <end position="42"/>
    </location>
    <ligand>
        <name>GTP</name>
        <dbReference type="ChEBI" id="CHEBI:37565"/>
    </ligand>
</feature>
<dbReference type="SUPFAM" id="SSF52540">
    <property type="entry name" value="P-loop containing nucleoside triphosphate hydrolases"/>
    <property type="match status" value="1"/>
</dbReference>
<comment type="similarity">
    <text evidence="7">Belongs to the CobU/CobP family.</text>
</comment>
<dbReference type="EC" id="2.7.7.62" evidence="9"/>
<evidence type="ECO:0000256" key="9">
    <source>
        <dbReference type="ARBA" id="ARBA00012523"/>
    </source>
</evidence>
<proteinExistence type="inferred from homology"/>
<feature type="binding site" evidence="19">
    <location>
        <begin position="15"/>
        <end position="22"/>
    </location>
    <ligand>
        <name>GTP</name>
        <dbReference type="ChEBI" id="CHEBI:37565"/>
    </ligand>
</feature>
<dbReference type="EC" id="2.7.1.156" evidence="8"/>
<evidence type="ECO:0000256" key="18">
    <source>
        <dbReference type="PIRSR" id="PIRSR006135-1"/>
    </source>
</evidence>
<evidence type="ECO:0000256" key="12">
    <source>
        <dbReference type="ARBA" id="ARBA00022741"/>
    </source>
</evidence>
<dbReference type="EMBL" id="BSDR01000001">
    <property type="protein sequence ID" value="GLI35593.1"/>
    <property type="molecule type" value="Genomic_DNA"/>
</dbReference>
<evidence type="ECO:0000256" key="13">
    <source>
        <dbReference type="ARBA" id="ARBA00022777"/>
    </source>
</evidence>
<reference evidence="20" key="1">
    <citation type="submission" date="2022-12" db="EMBL/GenBank/DDBJ databases">
        <title>Reference genome sequencing for broad-spectrum identification of bacterial and archaeal isolates by mass spectrometry.</title>
        <authorList>
            <person name="Sekiguchi Y."/>
            <person name="Tourlousse D.M."/>
        </authorList>
    </citation>
    <scope>NUCLEOTIDE SEQUENCE</scope>
    <source>
        <strain evidence="20">ASRB1</strain>
    </source>
</reference>
<evidence type="ECO:0000256" key="6">
    <source>
        <dbReference type="ARBA" id="ARBA00005159"/>
    </source>
</evidence>
<dbReference type="PIRSF" id="PIRSF006135">
    <property type="entry name" value="CobU"/>
    <property type="match status" value="1"/>
</dbReference>
<comment type="pathway">
    <text evidence="5">Cofactor biosynthesis; adenosylcobalamin biosynthesis; adenosylcobalamin from cob(II)yrinate a,c-diamide: step 6/7.</text>
</comment>
<keyword evidence="12 19" id="KW-0547">Nucleotide-binding</keyword>
<accession>A0A9W6L8D5</accession>
<dbReference type="PANTHER" id="PTHR34848">
    <property type="match status" value="1"/>
</dbReference>
<comment type="pathway">
    <text evidence="6">Cofactor biosynthesis; adenosylcobalamin biosynthesis; adenosylcobalamin from cob(II)yrinate a,c-diamide: step 5/7.</text>
</comment>
<keyword evidence="21" id="KW-1185">Reference proteome</keyword>
<feature type="active site" description="GMP-histidine intermediate" evidence="18">
    <location>
        <position position="56"/>
    </location>
</feature>
<keyword evidence="14" id="KW-0067">ATP-binding</keyword>
<comment type="catalytic activity">
    <reaction evidence="1">
        <text>adenosylcob(III)inamide + ATP = adenosylcob(III)inamide phosphate + ADP + H(+)</text>
        <dbReference type="Rhea" id="RHEA:15769"/>
        <dbReference type="ChEBI" id="CHEBI:2480"/>
        <dbReference type="ChEBI" id="CHEBI:15378"/>
        <dbReference type="ChEBI" id="CHEBI:30616"/>
        <dbReference type="ChEBI" id="CHEBI:58502"/>
        <dbReference type="ChEBI" id="CHEBI:456216"/>
        <dbReference type="EC" id="2.7.1.156"/>
    </reaction>
</comment>
<evidence type="ECO:0000256" key="4">
    <source>
        <dbReference type="ARBA" id="ARBA00003889"/>
    </source>
</evidence>
<name>A0A9W6L8D5_9BACT</name>
<comment type="catalytic activity">
    <reaction evidence="3">
        <text>adenosylcob(III)inamide + GTP = adenosylcob(III)inamide phosphate + GDP + H(+)</text>
        <dbReference type="Rhea" id="RHEA:15765"/>
        <dbReference type="ChEBI" id="CHEBI:2480"/>
        <dbReference type="ChEBI" id="CHEBI:15378"/>
        <dbReference type="ChEBI" id="CHEBI:37565"/>
        <dbReference type="ChEBI" id="CHEBI:58189"/>
        <dbReference type="ChEBI" id="CHEBI:58502"/>
        <dbReference type="EC" id="2.7.1.156"/>
    </reaction>
</comment>
<sequence>MSLKTLPRHPHLILGGTRSGKSAYAEHLVSQFPPPYVYIATAQILDDEMLGRVHRHQERRKSSWETLESPFQLLETLRSLQGESKVVLVDCITLWLTNLLLHPSPAPYEKSIRELCQWIPKADYPLFLVSNEVGGGIVPENPLARQFRDLAGYANQQIAATCSAVTLVVAGLPLALK</sequence>
<dbReference type="GO" id="GO:0009236">
    <property type="term" value="P:cobalamin biosynthetic process"/>
    <property type="evidence" value="ECO:0007669"/>
    <property type="project" value="UniProtKB-KW"/>
</dbReference>
<comment type="function">
    <text evidence="4">Catalyzes ATP-dependent phosphorylation of adenosylcobinamide and addition of GMP to adenosylcobinamide phosphate.</text>
</comment>
<evidence type="ECO:0000256" key="16">
    <source>
        <dbReference type="ARBA" id="ARBA00029570"/>
    </source>
</evidence>
<dbReference type="GO" id="GO:0005524">
    <property type="term" value="F:ATP binding"/>
    <property type="evidence" value="ECO:0007669"/>
    <property type="project" value="UniProtKB-KW"/>
</dbReference>
<evidence type="ECO:0000256" key="2">
    <source>
        <dbReference type="ARBA" id="ARBA00000711"/>
    </source>
</evidence>
<keyword evidence="11" id="KW-0808">Transferase</keyword>
<evidence type="ECO:0000256" key="7">
    <source>
        <dbReference type="ARBA" id="ARBA00007490"/>
    </source>
</evidence>
<dbReference type="Gene3D" id="3.40.50.300">
    <property type="entry name" value="P-loop containing nucleotide triphosphate hydrolases"/>
    <property type="match status" value="1"/>
</dbReference>
<evidence type="ECO:0000256" key="10">
    <source>
        <dbReference type="ARBA" id="ARBA00022573"/>
    </source>
</evidence>
<dbReference type="GO" id="GO:0005525">
    <property type="term" value="F:GTP binding"/>
    <property type="evidence" value="ECO:0007669"/>
    <property type="project" value="UniProtKB-KW"/>
</dbReference>
<dbReference type="PANTHER" id="PTHR34848:SF1">
    <property type="entry name" value="BIFUNCTIONAL ADENOSYLCOBALAMIN BIOSYNTHESIS PROTEIN COBU"/>
    <property type="match status" value="1"/>
</dbReference>
<keyword evidence="13 20" id="KW-0418">Kinase</keyword>
<protein>
    <recommendedName>
        <fullName evidence="16">Adenosylcobinamide kinase</fullName>
        <ecNumber evidence="8">2.7.1.156</ecNumber>
        <ecNumber evidence="9">2.7.7.62</ecNumber>
    </recommendedName>
    <alternativeName>
        <fullName evidence="17">Adenosylcobinamide-phosphate guanylyltransferase</fullName>
    </alternativeName>
</protein>
<evidence type="ECO:0000256" key="17">
    <source>
        <dbReference type="ARBA" id="ARBA00030571"/>
    </source>
</evidence>
<evidence type="ECO:0000256" key="11">
    <source>
        <dbReference type="ARBA" id="ARBA00022679"/>
    </source>
</evidence>
<dbReference type="InterPro" id="IPR003203">
    <property type="entry name" value="CobU/CobP"/>
</dbReference>
<dbReference type="NCBIfam" id="NF004469">
    <property type="entry name" value="PRK05800.1"/>
    <property type="match status" value="1"/>
</dbReference>
<feature type="binding site" evidence="19">
    <location>
        <position position="90"/>
    </location>
    <ligand>
        <name>GTP</name>
        <dbReference type="ChEBI" id="CHEBI:37565"/>
    </ligand>
</feature>
<dbReference type="GO" id="GO:0008820">
    <property type="term" value="F:cobinamide phosphate guanylyltransferase activity"/>
    <property type="evidence" value="ECO:0007669"/>
    <property type="project" value="UniProtKB-EC"/>
</dbReference>
<dbReference type="GO" id="GO:0043752">
    <property type="term" value="F:adenosylcobinamide kinase activity"/>
    <property type="evidence" value="ECO:0007669"/>
    <property type="project" value="UniProtKB-EC"/>
</dbReference>
<dbReference type="InterPro" id="IPR027417">
    <property type="entry name" value="P-loop_NTPase"/>
</dbReference>
<evidence type="ECO:0000313" key="20">
    <source>
        <dbReference type="EMBL" id="GLI35593.1"/>
    </source>
</evidence>
<comment type="caution">
    <text evidence="20">The sequence shown here is derived from an EMBL/GenBank/DDBJ whole genome shotgun (WGS) entry which is preliminary data.</text>
</comment>
<dbReference type="AlphaFoldDB" id="A0A9W6L8D5"/>
<dbReference type="RefSeq" id="WP_281795559.1">
    <property type="nucleotide sequence ID" value="NZ_BSDR01000001.1"/>
</dbReference>
<gene>
    <name evidence="20" type="ORF">DAMNIGENAA_30260</name>
</gene>
<evidence type="ECO:0000256" key="14">
    <source>
        <dbReference type="ARBA" id="ARBA00022840"/>
    </source>
</evidence>
<comment type="catalytic activity">
    <reaction evidence="2">
        <text>adenosylcob(III)inamide phosphate + GTP + H(+) = adenosylcob(III)inamide-GDP + diphosphate</text>
        <dbReference type="Rhea" id="RHEA:22712"/>
        <dbReference type="ChEBI" id="CHEBI:15378"/>
        <dbReference type="ChEBI" id="CHEBI:33019"/>
        <dbReference type="ChEBI" id="CHEBI:37565"/>
        <dbReference type="ChEBI" id="CHEBI:58502"/>
        <dbReference type="ChEBI" id="CHEBI:60487"/>
        <dbReference type="EC" id="2.7.7.62"/>
    </reaction>
</comment>
<feature type="binding site" evidence="19">
    <location>
        <position position="68"/>
    </location>
    <ligand>
        <name>GTP</name>
        <dbReference type="ChEBI" id="CHEBI:37565"/>
    </ligand>
</feature>
<dbReference type="Pfam" id="PF02283">
    <property type="entry name" value="CobU"/>
    <property type="match status" value="1"/>
</dbReference>
<evidence type="ECO:0000256" key="3">
    <source>
        <dbReference type="ARBA" id="ARBA00001522"/>
    </source>
</evidence>